<organism evidence="1 2">
    <name type="scientific">Nonomuraea roseoviolacea subsp. carminata</name>
    <dbReference type="NCBI Taxonomy" id="160689"/>
    <lineage>
        <taxon>Bacteria</taxon>
        <taxon>Bacillati</taxon>
        <taxon>Actinomycetota</taxon>
        <taxon>Actinomycetes</taxon>
        <taxon>Streptosporangiales</taxon>
        <taxon>Streptosporangiaceae</taxon>
        <taxon>Nonomuraea</taxon>
    </lineage>
</organism>
<evidence type="ECO:0000313" key="1">
    <source>
        <dbReference type="EMBL" id="MCP2348192.1"/>
    </source>
</evidence>
<comment type="caution">
    <text evidence="1">The sequence shown here is derived from an EMBL/GenBank/DDBJ whole genome shotgun (WGS) entry which is preliminary data.</text>
</comment>
<protein>
    <submittedName>
        <fullName evidence="1">Uncharacterized protein</fullName>
    </submittedName>
</protein>
<evidence type="ECO:0000313" key="2">
    <source>
        <dbReference type="Proteomes" id="UP001320766"/>
    </source>
</evidence>
<name>A0ABT1K3D6_9ACTN</name>
<keyword evidence="2" id="KW-1185">Reference proteome</keyword>
<gene>
    <name evidence="1" type="ORF">HD595_004314</name>
</gene>
<reference evidence="1 2" key="1">
    <citation type="submission" date="2022-06" db="EMBL/GenBank/DDBJ databases">
        <title>Sequencing the genomes of 1000 actinobacteria strains.</title>
        <authorList>
            <person name="Klenk H.-P."/>
        </authorList>
    </citation>
    <scope>NUCLEOTIDE SEQUENCE [LARGE SCALE GENOMIC DNA]</scope>
    <source>
        <strain evidence="1 2">DSM 44170</strain>
    </source>
</reference>
<sequence>MVIVEVVLETHDAADFTAWPIAEPSDDRLLAVSGRMSAADVGTAMAVIFTYNGIPVTRAADLTEARLRHHLAEAEGLIAPGGLRFRDTTADVSVSPGCCCGLESWRSWWHVARGQETWLGHDPTPRITHVGQLVQLRQHSEDSPPIEITRAELSTLLATAQQHFSGFLDLARRWAAITTPRLADRLISALDESFMINTSRQGGEPAPP</sequence>
<proteinExistence type="predicted"/>
<dbReference type="RefSeq" id="WP_253771713.1">
    <property type="nucleotide sequence ID" value="NZ_BAAAVE010000006.1"/>
</dbReference>
<dbReference type="EMBL" id="JAMZEC010000001">
    <property type="protein sequence ID" value="MCP2348192.1"/>
    <property type="molecule type" value="Genomic_DNA"/>
</dbReference>
<accession>A0ABT1K3D6</accession>
<dbReference type="Proteomes" id="UP001320766">
    <property type="component" value="Unassembled WGS sequence"/>
</dbReference>